<evidence type="ECO:0000313" key="5">
    <source>
        <dbReference type="Proteomes" id="UP000182237"/>
    </source>
</evidence>
<dbReference type="InterPro" id="IPR000182">
    <property type="entry name" value="GNAT_dom"/>
</dbReference>
<dbReference type="AlphaFoldDB" id="A0A1H1N9W0"/>
<proteinExistence type="predicted"/>
<dbReference type="SUPFAM" id="SSF55729">
    <property type="entry name" value="Acyl-CoA N-acyltransferases (Nat)"/>
    <property type="match status" value="1"/>
</dbReference>
<dbReference type="Pfam" id="PF00583">
    <property type="entry name" value="Acetyltransf_1"/>
    <property type="match status" value="1"/>
</dbReference>
<dbReference type="OrthoDB" id="4396697at2"/>
<dbReference type="Proteomes" id="UP000182237">
    <property type="component" value="Chromosome I"/>
</dbReference>
<accession>A0A1H1N9W0</accession>
<evidence type="ECO:0000256" key="1">
    <source>
        <dbReference type="ARBA" id="ARBA00022679"/>
    </source>
</evidence>
<feature type="domain" description="N-acetyltransferase" evidence="3">
    <location>
        <begin position="190"/>
        <end position="342"/>
    </location>
</feature>
<dbReference type="PANTHER" id="PTHR43877:SF1">
    <property type="entry name" value="ACETYLTRANSFERASE"/>
    <property type="match status" value="1"/>
</dbReference>
<protein>
    <submittedName>
        <fullName evidence="4">Protein N-acetyltransferase, RimJ/RimL family</fullName>
    </submittedName>
</protein>
<dbReference type="eggNOG" id="COG1670">
    <property type="taxonomic scope" value="Bacteria"/>
</dbReference>
<dbReference type="InterPro" id="IPR016181">
    <property type="entry name" value="Acyl_CoA_acyltransferase"/>
</dbReference>
<dbReference type="InterPro" id="IPR050832">
    <property type="entry name" value="Bact_Acetyltransf"/>
</dbReference>
<evidence type="ECO:0000259" key="3">
    <source>
        <dbReference type="PROSITE" id="PS51186"/>
    </source>
</evidence>
<dbReference type="RefSeq" id="WP_019192930.1">
    <property type="nucleotide sequence ID" value="NZ_LT629765.1"/>
</dbReference>
<dbReference type="PROSITE" id="PS51186">
    <property type="entry name" value="GNAT"/>
    <property type="match status" value="1"/>
</dbReference>
<keyword evidence="2" id="KW-0012">Acyltransferase</keyword>
<keyword evidence="1 4" id="KW-0808">Transferase</keyword>
<dbReference type="EMBL" id="LT629765">
    <property type="protein sequence ID" value="SDR95660.1"/>
    <property type="molecule type" value="Genomic_DNA"/>
</dbReference>
<name>A0A1H1N9W0_9CORY</name>
<sequence>MLHPLIVGRPGTPDAEAAIASYVFSATLAIQDITGLAASGVSAPHVSKRLEGSAESQSMLFALSSRPAPRPLGELGYPVVGPDDALDVEAWVFVSLPLLEDLSIIEAHVTLDASIAPLPGEPIPAQPWHSALSLVDALSTALSRPTRHVWVTGAAPAALPERGYAAAFTETQAVLAVPACSGPTDVVHDMDVSPADRHGLQHVLTSSSRDYPRGGLVMDTVAWDDARLGSAAARLLDRGGAQVTALARDAQGQVVGMAEIVHYSSDSEHLCELGLVYVLPGHRRTGHAARMLRSAFAAARERWPAVDTAYVSYPANDPAAEALAGALGAREVSSTTAWQRLE</sequence>
<dbReference type="CDD" id="cd04301">
    <property type="entry name" value="NAT_SF"/>
    <property type="match status" value="1"/>
</dbReference>
<gene>
    <name evidence="4" type="ORF">SAMN04488539_0717</name>
</gene>
<evidence type="ECO:0000313" key="4">
    <source>
        <dbReference type="EMBL" id="SDR95660.1"/>
    </source>
</evidence>
<dbReference type="PANTHER" id="PTHR43877">
    <property type="entry name" value="AMINOALKYLPHOSPHONATE N-ACETYLTRANSFERASE-RELATED-RELATED"/>
    <property type="match status" value="1"/>
</dbReference>
<reference evidence="4 5" key="1">
    <citation type="submission" date="2016-10" db="EMBL/GenBank/DDBJ databases">
        <authorList>
            <person name="de Groot N.N."/>
        </authorList>
    </citation>
    <scope>NUCLEOTIDE SEQUENCE [LARGE SCALE GENOMIC DNA]</scope>
    <source>
        <strain evidence="4 5">DSM 45434</strain>
    </source>
</reference>
<keyword evidence="5" id="KW-1185">Reference proteome</keyword>
<organism evidence="4 5">
    <name type="scientific">Corynebacterium timonense</name>
    <dbReference type="NCBI Taxonomy" id="441500"/>
    <lineage>
        <taxon>Bacteria</taxon>
        <taxon>Bacillati</taxon>
        <taxon>Actinomycetota</taxon>
        <taxon>Actinomycetes</taxon>
        <taxon>Mycobacteriales</taxon>
        <taxon>Corynebacteriaceae</taxon>
        <taxon>Corynebacterium</taxon>
    </lineage>
</organism>
<dbReference type="Gene3D" id="3.40.630.30">
    <property type="match status" value="1"/>
</dbReference>
<evidence type="ECO:0000256" key="2">
    <source>
        <dbReference type="ARBA" id="ARBA00023315"/>
    </source>
</evidence>
<dbReference type="STRING" id="1203190.GCA_000312345_00059"/>
<dbReference type="GO" id="GO:0016747">
    <property type="term" value="F:acyltransferase activity, transferring groups other than amino-acyl groups"/>
    <property type="evidence" value="ECO:0007669"/>
    <property type="project" value="InterPro"/>
</dbReference>